<dbReference type="OrthoDB" id="3727682at2"/>
<keyword evidence="3" id="KW-1185">Reference proteome</keyword>
<accession>A0A1H3RR69</accession>
<dbReference type="InterPro" id="IPR011032">
    <property type="entry name" value="GroES-like_sf"/>
</dbReference>
<dbReference type="Pfam" id="PF13602">
    <property type="entry name" value="ADH_zinc_N_2"/>
    <property type="match status" value="1"/>
</dbReference>
<sequence>MTRAVRFDRYGSTEVLRVVEVARPEPGPGEVRVEVVAASINPGEAAIRRGLFDAVFPATFPSGQGSDFAGRVTARGAGVQGIGLGQEVIGFSDDRSSQATEVVVAAANVVPKPATVTWEEAATLYVAGTSAFAAVRAVGADLGDVVVVAGASGGVGIFAAQLARHAGATVVGTAREEEHDFLRSLEIIPVSYGDGVAERIRAAVPEGVDAFIDTHGSGNVALAIELGVSPDRIDTIADFAAAKQYGVKSEGNAAGGGAQTLSELAALIVEGELRIPIDTIYPFERVAEAYGHLEKQHVRGKIVLRME</sequence>
<dbReference type="EMBL" id="FNPZ01000003">
    <property type="protein sequence ID" value="SDZ27748.1"/>
    <property type="molecule type" value="Genomic_DNA"/>
</dbReference>
<dbReference type="CDD" id="cd05289">
    <property type="entry name" value="MDR_like_2"/>
    <property type="match status" value="1"/>
</dbReference>
<feature type="domain" description="Enoyl reductase (ER)" evidence="1">
    <location>
        <begin position="11"/>
        <end position="304"/>
    </location>
</feature>
<evidence type="ECO:0000259" key="1">
    <source>
        <dbReference type="SMART" id="SM00829"/>
    </source>
</evidence>
<dbReference type="AlphaFoldDB" id="A0A1H3RR69"/>
<dbReference type="Gene3D" id="3.40.50.720">
    <property type="entry name" value="NAD(P)-binding Rossmann-like Domain"/>
    <property type="match status" value="1"/>
</dbReference>
<dbReference type="STRING" id="381665.SAMN05216554_2988"/>
<dbReference type="InterPro" id="IPR013154">
    <property type="entry name" value="ADH-like_N"/>
</dbReference>
<dbReference type="SUPFAM" id="SSF50129">
    <property type="entry name" value="GroES-like"/>
    <property type="match status" value="1"/>
</dbReference>
<dbReference type="InterPro" id="IPR036291">
    <property type="entry name" value="NAD(P)-bd_dom_sf"/>
</dbReference>
<dbReference type="InterPro" id="IPR020843">
    <property type="entry name" value="ER"/>
</dbReference>
<dbReference type="PANTHER" id="PTHR43482">
    <property type="entry name" value="PROTEIN AST1-RELATED"/>
    <property type="match status" value="1"/>
</dbReference>
<name>A0A1H3RR69_9MICO</name>
<organism evidence="2 3">
    <name type="scientific">Herbiconiux ginsengi</name>
    <dbReference type="NCBI Taxonomy" id="381665"/>
    <lineage>
        <taxon>Bacteria</taxon>
        <taxon>Bacillati</taxon>
        <taxon>Actinomycetota</taxon>
        <taxon>Actinomycetes</taxon>
        <taxon>Micrococcales</taxon>
        <taxon>Microbacteriaceae</taxon>
        <taxon>Herbiconiux</taxon>
    </lineage>
</organism>
<evidence type="ECO:0000313" key="3">
    <source>
        <dbReference type="Proteomes" id="UP000198891"/>
    </source>
</evidence>
<dbReference type="SMART" id="SM00829">
    <property type="entry name" value="PKS_ER"/>
    <property type="match status" value="1"/>
</dbReference>
<proteinExistence type="predicted"/>
<dbReference type="GO" id="GO:0016491">
    <property type="term" value="F:oxidoreductase activity"/>
    <property type="evidence" value="ECO:0007669"/>
    <property type="project" value="InterPro"/>
</dbReference>
<dbReference type="Pfam" id="PF08240">
    <property type="entry name" value="ADH_N"/>
    <property type="match status" value="1"/>
</dbReference>
<dbReference type="SUPFAM" id="SSF51735">
    <property type="entry name" value="NAD(P)-binding Rossmann-fold domains"/>
    <property type="match status" value="1"/>
</dbReference>
<reference evidence="2 3" key="1">
    <citation type="submission" date="2016-10" db="EMBL/GenBank/DDBJ databases">
        <authorList>
            <person name="de Groot N.N."/>
        </authorList>
    </citation>
    <scope>NUCLEOTIDE SEQUENCE [LARGE SCALE GENOMIC DNA]</scope>
    <source>
        <strain evidence="2 3">CGMCC 4.3491</strain>
    </source>
</reference>
<dbReference type="RefSeq" id="WP_092555168.1">
    <property type="nucleotide sequence ID" value="NZ_FNPZ01000003.1"/>
</dbReference>
<evidence type="ECO:0000313" key="2">
    <source>
        <dbReference type="EMBL" id="SDZ27748.1"/>
    </source>
</evidence>
<dbReference type="PANTHER" id="PTHR43482:SF1">
    <property type="entry name" value="PROTEIN AST1-RELATED"/>
    <property type="match status" value="1"/>
</dbReference>
<dbReference type="Gene3D" id="3.90.180.10">
    <property type="entry name" value="Medium-chain alcohol dehydrogenases, catalytic domain"/>
    <property type="match status" value="1"/>
</dbReference>
<dbReference type="Proteomes" id="UP000198891">
    <property type="component" value="Unassembled WGS sequence"/>
</dbReference>
<dbReference type="InterPro" id="IPR052585">
    <property type="entry name" value="Lipid_raft_assoc_Zn_ADH"/>
</dbReference>
<protein>
    <submittedName>
        <fullName evidence="2">NADPH:quinone reductase</fullName>
    </submittedName>
</protein>
<gene>
    <name evidence="2" type="ORF">SAMN05216554_2988</name>
</gene>